<dbReference type="EC" id="4.2.1.17" evidence="2"/>
<comment type="caution">
    <text evidence="2">The sequence shown here is derived from an EMBL/GenBank/DDBJ whole genome shotgun (WGS) entry which is preliminary data.</text>
</comment>
<gene>
    <name evidence="2" type="ORF">FXV83_06310</name>
</gene>
<evidence type="ECO:0000313" key="3">
    <source>
        <dbReference type="Proteomes" id="UP000324797"/>
    </source>
</evidence>
<dbReference type="InterPro" id="IPR001753">
    <property type="entry name" value="Enoyl-CoA_hydra/iso"/>
</dbReference>
<dbReference type="Gene3D" id="3.90.226.10">
    <property type="entry name" value="2-enoyl-CoA Hydratase, Chain A, domain 1"/>
    <property type="match status" value="1"/>
</dbReference>
<keyword evidence="2" id="KW-0456">Lyase</keyword>
<dbReference type="Proteomes" id="UP000324797">
    <property type="component" value="Unassembled WGS sequence"/>
</dbReference>
<dbReference type="NCBIfam" id="NF004796">
    <property type="entry name" value="PRK06144.1"/>
    <property type="match status" value="1"/>
</dbReference>
<dbReference type="EMBL" id="VSTH01000019">
    <property type="protein sequence ID" value="TYO67228.1"/>
    <property type="molecule type" value="Genomic_DNA"/>
</dbReference>
<dbReference type="Pfam" id="PF00378">
    <property type="entry name" value="ECH_1"/>
    <property type="match status" value="1"/>
</dbReference>
<protein>
    <submittedName>
        <fullName evidence="2">Enoyl-CoA hydratase</fullName>
        <ecNumber evidence="2">4.2.1.17</ecNumber>
    </submittedName>
</protein>
<accession>A0A5S4YSW6</accession>
<dbReference type="CDD" id="cd06558">
    <property type="entry name" value="crotonase-like"/>
    <property type="match status" value="1"/>
</dbReference>
<dbReference type="InterPro" id="IPR029045">
    <property type="entry name" value="ClpP/crotonase-like_dom_sf"/>
</dbReference>
<proteinExistence type="inferred from homology"/>
<comment type="similarity">
    <text evidence="1">Belongs to the enoyl-CoA hydratase/isomerase family.</text>
</comment>
<evidence type="ECO:0000256" key="1">
    <source>
        <dbReference type="ARBA" id="ARBA00005254"/>
    </source>
</evidence>
<sequence length="265" mass="29089">MDQQVAATEDLVFERDGDIGRIVFNRPQARNAFTFAMYERLADICRRANEDHSIKVLVLRGAGDKAFASGTDINQFREFKTPQDALDYENRIDRVLTVLEQCRVPTIAAINGFCTGGGAGIAAACDLRIGTRSTKIGFPIARTLGNCLSMSNVSRLTALIGAARVKDLIFTARLVEAAEAASVGLLTEVVEDIAALDRRADDVARLLAGHAPLTLNATKQAVARLQRRLTREEGEDLILMCYTSEDFREGLDAFLTKRAPQWRGQ</sequence>
<dbReference type="AlphaFoldDB" id="A0A5S4YSW6"/>
<dbReference type="SUPFAM" id="SSF52096">
    <property type="entry name" value="ClpP/crotonase"/>
    <property type="match status" value="1"/>
</dbReference>
<organism evidence="2 3">
    <name type="scientific">Bradyrhizobium hipponense</name>
    <dbReference type="NCBI Taxonomy" id="2605638"/>
    <lineage>
        <taxon>Bacteria</taxon>
        <taxon>Pseudomonadati</taxon>
        <taxon>Pseudomonadota</taxon>
        <taxon>Alphaproteobacteria</taxon>
        <taxon>Hyphomicrobiales</taxon>
        <taxon>Nitrobacteraceae</taxon>
        <taxon>Bradyrhizobium</taxon>
    </lineage>
</organism>
<dbReference type="GO" id="GO:0004300">
    <property type="term" value="F:enoyl-CoA hydratase activity"/>
    <property type="evidence" value="ECO:0007669"/>
    <property type="project" value="UniProtKB-EC"/>
</dbReference>
<dbReference type="PANTHER" id="PTHR43802:SF1">
    <property type="entry name" value="IP11341P-RELATED"/>
    <property type="match status" value="1"/>
</dbReference>
<evidence type="ECO:0000313" key="2">
    <source>
        <dbReference type="EMBL" id="TYO67228.1"/>
    </source>
</evidence>
<keyword evidence="3" id="KW-1185">Reference proteome</keyword>
<dbReference type="PANTHER" id="PTHR43802">
    <property type="entry name" value="ENOYL-COA HYDRATASE"/>
    <property type="match status" value="1"/>
</dbReference>
<name>A0A5S4YSW6_9BRAD</name>
<dbReference type="RefSeq" id="WP_148738345.1">
    <property type="nucleotide sequence ID" value="NZ_VSTH01000019.1"/>
</dbReference>
<reference evidence="2 3" key="1">
    <citation type="submission" date="2019-08" db="EMBL/GenBank/DDBJ databases">
        <title>Bradyrhizobium hipponensis sp. nov., a rhizobium isolated from a Lupinus angustifolius root nodule in Tunisia.</title>
        <authorList>
            <person name="Off K."/>
            <person name="Rejili M."/>
            <person name="Mars M."/>
            <person name="Brachmann A."/>
            <person name="Marin M."/>
        </authorList>
    </citation>
    <scope>NUCLEOTIDE SEQUENCE [LARGE SCALE GENOMIC DNA]</scope>
    <source>
        <strain evidence="3">aSej3</strain>
    </source>
</reference>